<dbReference type="Proteomes" id="UP001501495">
    <property type="component" value="Unassembled WGS sequence"/>
</dbReference>
<proteinExistence type="predicted"/>
<dbReference type="RefSeq" id="WP_344732307.1">
    <property type="nucleotide sequence ID" value="NZ_BAAAZH010000010.1"/>
</dbReference>
<dbReference type="EMBL" id="BAAAZH010000010">
    <property type="protein sequence ID" value="GAA4113880.1"/>
    <property type="molecule type" value="Genomic_DNA"/>
</dbReference>
<feature type="signal peptide" evidence="1">
    <location>
        <begin position="1"/>
        <end position="26"/>
    </location>
</feature>
<reference evidence="3" key="1">
    <citation type="journal article" date="2019" name="Int. J. Syst. Evol. Microbiol.">
        <title>The Global Catalogue of Microorganisms (GCM) 10K type strain sequencing project: providing services to taxonomists for standard genome sequencing and annotation.</title>
        <authorList>
            <consortium name="The Broad Institute Genomics Platform"/>
            <consortium name="The Broad Institute Genome Sequencing Center for Infectious Disease"/>
            <person name="Wu L."/>
            <person name="Ma J."/>
        </authorList>
    </citation>
    <scope>NUCLEOTIDE SEQUENCE [LARGE SCALE GENOMIC DNA]</scope>
    <source>
        <strain evidence="3">JCM 16703</strain>
    </source>
</reference>
<keyword evidence="1" id="KW-0732">Signal</keyword>
<name>A0ABP7XEQ5_9ACTN</name>
<evidence type="ECO:0000313" key="2">
    <source>
        <dbReference type="EMBL" id="GAA4113880.1"/>
    </source>
</evidence>
<gene>
    <name evidence="2" type="ORF">GCM10022215_11500</name>
</gene>
<evidence type="ECO:0000313" key="3">
    <source>
        <dbReference type="Proteomes" id="UP001501495"/>
    </source>
</evidence>
<protein>
    <submittedName>
        <fullName evidence="2">Uncharacterized protein</fullName>
    </submittedName>
</protein>
<comment type="caution">
    <text evidence="2">The sequence shown here is derived from an EMBL/GenBank/DDBJ whole genome shotgun (WGS) entry which is preliminary data.</text>
</comment>
<evidence type="ECO:0000256" key="1">
    <source>
        <dbReference type="SAM" id="SignalP"/>
    </source>
</evidence>
<dbReference type="PROSITE" id="PS51257">
    <property type="entry name" value="PROKAR_LIPOPROTEIN"/>
    <property type="match status" value="1"/>
</dbReference>
<accession>A0ABP7XEQ5</accession>
<organism evidence="2 3">
    <name type="scientific">Nocardioides fonticola</name>
    <dbReference type="NCBI Taxonomy" id="450363"/>
    <lineage>
        <taxon>Bacteria</taxon>
        <taxon>Bacillati</taxon>
        <taxon>Actinomycetota</taxon>
        <taxon>Actinomycetes</taxon>
        <taxon>Propionibacteriales</taxon>
        <taxon>Nocardioidaceae</taxon>
        <taxon>Nocardioides</taxon>
    </lineage>
</organism>
<keyword evidence="3" id="KW-1185">Reference proteome</keyword>
<sequence length="245" mass="27004">MSRIARGLRTAALAAVLALGLGGLTACDNPFSDDGPGAAPSPTAPAASIKAEIAEPLASQFTRDGTFQSHIRRGPLDFVYTVYPTKATPRTNEWYPRGRKYFTFTFQAYDLSRSLRAPFATKRLVYLDRISVDSRTIRSGKGRPERPYRLDAVARRITFDPEPPTTRYGMLITSPKGAFELRNQVIRPTASDTRGVVLRFRAVVYAETSAGSGRFRREIIEQRVPMGIFASDKATVAASIPRDAN</sequence>
<feature type="chain" id="PRO_5045315857" evidence="1">
    <location>
        <begin position="27"/>
        <end position="245"/>
    </location>
</feature>